<keyword evidence="3" id="KW-0238">DNA-binding</keyword>
<dbReference type="Pfam" id="PF18765">
    <property type="entry name" value="Polbeta"/>
    <property type="match status" value="1"/>
</dbReference>
<gene>
    <name evidence="8" type="ORF">EVJ48_01020</name>
</gene>
<comment type="similarity">
    <text evidence="1">Belongs to the type-I restriction system S methylase family.</text>
</comment>
<accession>A0A520XH59</accession>
<sequence>MIDVAKHELKTILDILNKHVNECEVRAFGSRVTWTNKDSSDLDLVVVCDKKLERGRIGKLREAFEESSLPFTVDVMDWHGITEEFQKNIEKSYYVLKKAYEKTNNVWQYYKVSDFADVMSGGTPKTEIPEYWNGNIPWITPKDLSNYNAREISRGERNISLEGLKNSSARLLPPRTVLLTSRAPVGYLAIAKNELTTNQGFKNLIVKNGFSPEFIYYLLLNNVDYLKLQASGSTFQELTASTLRNLEFLLPEYAIQEEIAIILGNIDDKIELLREQNKTLEAIAQAIYKRWFVDFEFPIEDETSNSIFEKMIINLQQIQTLSALRDSLLPKLMSGKIRVPAKNEAETTLSDGARHSSLTEEGTKSENPQTEGE</sequence>
<name>A0A520XH59_9DELT</name>
<keyword evidence="4" id="KW-0175">Coiled coil</keyword>
<dbReference type="EMBL" id="SHMQ01000001">
    <property type="protein sequence ID" value="RZV40534.1"/>
    <property type="molecule type" value="Genomic_DNA"/>
</dbReference>
<evidence type="ECO:0000259" key="7">
    <source>
        <dbReference type="Pfam" id="PF18765"/>
    </source>
</evidence>
<feature type="domain" description="Polymerase beta nucleotidyltransferase" evidence="7">
    <location>
        <begin position="11"/>
        <end position="96"/>
    </location>
</feature>
<dbReference type="CDD" id="cd05403">
    <property type="entry name" value="NT_KNTase_like"/>
    <property type="match status" value="1"/>
</dbReference>
<dbReference type="Pfam" id="PF01420">
    <property type="entry name" value="Methylase_S"/>
    <property type="match status" value="1"/>
</dbReference>
<protein>
    <recommendedName>
        <fullName evidence="10">Restriction endonuclease subunit S</fullName>
    </recommendedName>
</protein>
<feature type="coiled-coil region" evidence="4">
    <location>
        <begin position="263"/>
        <end position="290"/>
    </location>
</feature>
<dbReference type="PANTHER" id="PTHR30408:SF12">
    <property type="entry name" value="TYPE I RESTRICTION ENZYME MJAVIII SPECIFICITY SUBUNIT"/>
    <property type="match status" value="1"/>
</dbReference>
<dbReference type="GO" id="GO:0009307">
    <property type="term" value="P:DNA restriction-modification system"/>
    <property type="evidence" value="ECO:0007669"/>
    <property type="project" value="UniProtKB-KW"/>
</dbReference>
<dbReference type="GO" id="GO:0003677">
    <property type="term" value="F:DNA binding"/>
    <property type="evidence" value="ECO:0007669"/>
    <property type="project" value="UniProtKB-KW"/>
</dbReference>
<comment type="caution">
    <text evidence="8">The sequence shown here is derived from an EMBL/GenBank/DDBJ whole genome shotgun (WGS) entry which is preliminary data.</text>
</comment>
<dbReference type="SUPFAM" id="SSF81301">
    <property type="entry name" value="Nucleotidyltransferase"/>
    <property type="match status" value="1"/>
</dbReference>
<feature type="compositionally biased region" description="Basic and acidic residues" evidence="5">
    <location>
        <begin position="352"/>
        <end position="364"/>
    </location>
</feature>
<dbReference type="InterPro" id="IPR044946">
    <property type="entry name" value="Restrct_endonuc_typeI_TRD_sf"/>
</dbReference>
<evidence type="ECO:0000256" key="2">
    <source>
        <dbReference type="ARBA" id="ARBA00022747"/>
    </source>
</evidence>
<evidence type="ECO:0000256" key="5">
    <source>
        <dbReference type="SAM" id="MobiDB-lite"/>
    </source>
</evidence>
<dbReference type="Proteomes" id="UP000322454">
    <property type="component" value="Unassembled WGS sequence"/>
</dbReference>
<keyword evidence="2" id="KW-0680">Restriction system</keyword>
<dbReference type="SUPFAM" id="SSF116734">
    <property type="entry name" value="DNA methylase specificity domain"/>
    <property type="match status" value="1"/>
</dbReference>
<reference evidence="8 9" key="1">
    <citation type="submission" date="2019-01" db="EMBL/GenBank/DDBJ databases">
        <title>Insights into ecological role of a new deltaproteobacterial order Candidatus Sinidesulfobacterales (Sva0485) by metagenomics and metatranscriptomics.</title>
        <authorList>
            <person name="Tan S."/>
            <person name="Liu J."/>
            <person name="Fang Y."/>
            <person name="Hedlund B."/>
            <person name="Lian Z.-H."/>
            <person name="Huang L.-Y."/>
            <person name="Li J.-T."/>
            <person name="Huang L.-N."/>
            <person name="Li W.-J."/>
            <person name="Jiang H.-C."/>
            <person name="Dong H.-L."/>
            <person name="Shu W.-S."/>
        </authorList>
    </citation>
    <scope>NUCLEOTIDE SEQUENCE [LARGE SCALE GENOMIC DNA]</scope>
    <source>
        <strain evidence="8">AP4</strain>
    </source>
</reference>
<feature type="domain" description="Type I restriction modification DNA specificity" evidence="6">
    <location>
        <begin position="107"/>
        <end position="281"/>
    </location>
</feature>
<evidence type="ECO:0008006" key="10">
    <source>
        <dbReference type="Google" id="ProtNLM"/>
    </source>
</evidence>
<dbReference type="PANTHER" id="PTHR30408">
    <property type="entry name" value="TYPE-1 RESTRICTION ENZYME ECOKI SPECIFICITY PROTEIN"/>
    <property type="match status" value="1"/>
</dbReference>
<evidence type="ECO:0000256" key="3">
    <source>
        <dbReference type="ARBA" id="ARBA00023125"/>
    </source>
</evidence>
<evidence type="ECO:0000313" key="8">
    <source>
        <dbReference type="EMBL" id="RZV40534.1"/>
    </source>
</evidence>
<evidence type="ECO:0000256" key="1">
    <source>
        <dbReference type="ARBA" id="ARBA00010923"/>
    </source>
</evidence>
<dbReference type="CDD" id="cd17273">
    <property type="entry name" value="RMtype1_S_EcoJA69PI-TRD1-CR1_like"/>
    <property type="match status" value="1"/>
</dbReference>
<dbReference type="InterPro" id="IPR043519">
    <property type="entry name" value="NT_sf"/>
</dbReference>
<feature type="region of interest" description="Disordered" evidence="5">
    <location>
        <begin position="343"/>
        <end position="373"/>
    </location>
</feature>
<dbReference type="Gene3D" id="3.30.460.10">
    <property type="entry name" value="Beta Polymerase, domain 2"/>
    <property type="match status" value="1"/>
</dbReference>
<evidence type="ECO:0000256" key="4">
    <source>
        <dbReference type="SAM" id="Coils"/>
    </source>
</evidence>
<dbReference type="InterPro" id="IPR052021">
    <property type="entry name" value="Type-I_RS_S_subunit"/>
</dbReference>
<dbReference type="AlphaFoldDB" id="A0A520XH59"/>
<dbReference type="InterPro" id="IPR000055">
    <property type="entry name" value="Restrct_endonuc_typeI_TRD"/>
</dbReference>
<dbReference type="Gene3D" id="1.10.287.1120">
    <property type="entry name" value="Bipartite methylase S protein"/>
    <property type="match status" value="1"/>
</dbReference>
<evidence type="ECO:0000259" key="6">
    <source>
        <dbReference type="Pfam" id="PF01420"/>
    </source>
</evidence>
<organism evidence="8 9">
    <name type="scientific">Candidatus Acidulodesulfobacterium acidiphilum</name>
    <dbReference type="NCBI Taxonomy" id="2597224"/>
    <lineage>
        <taxon>Bacteria</taxon>
        <taxon>Deltaproteobacteria</taxon>
        <taxon>Candidatus Acidulodesulfobacterales</taxon>
        <taxon>Candidatus Acidulodesulfobacterium</taxon>
    </lineage>
</organism>
<dbReference type="InterPro" id="IPR041633">
    <property type="entry name" value="Polbeta"/>
</dbReference>
<dbReference type="Gene3D" id="3.90.220.20">
    <property type="entry name" value="DNA methylase specificity domains"/>
    <property type="match status" value="1"/>
</dbReference>
<proteinExistence type="inferred from homology"/>
<evidence type="ECO:0000313" key="9">
    <source>
        <dbReference type="Proteomes" id="UP000322454"/>
    </source>
</evidence>